<keyword evidence="1" id="KW-1133">Transmembrane helix</keyword>
<accession>A0ABV5Y6Z0</accession>
<keyword evidence="1" id="KW-0472">Membrane</keyword>
<gene>
    <name evidence="2" type="ORF">ACFFNX_01085</name>
</gene>
<evidence type="ECO:0000256" key="1">
    <source>
        <dbReference type="SAM" id="Phobius"/>
    </source>
</evidence>
<evidence type="ECO:0000313" key="3">
    <source>
        <dbReference type="Proteomes" id="UP001589627"/>
    </source>
</evidence>
<dbReference type="EMBL" id="JBHLZP010000003">
    <property type="protein sequence ID" value="MFB9830785.1"/>
    <property type="molecule type" value="Genomic_DNA"/>
</dbReference>
<evidence type="ECO:0008006" key="4">
    <source>
        <dbReference type="Google" id="ProtNLM"/>
    </source>
</evidence>
<keyword evidence="3" id="KW-1185">Reference proteome</keyword>
<protein>
    <recommendedName>
        <fullName evidence="4">Protein kilB</fullName>
    </recommendedName>
</protein>
<dbReference type="RefSeq" id="WP_378193572.1">
    <property type="nucleotide sequence ID" value="NZ_JBHLZP010000003.1"/>
</dbReference>
<evidence type="ECO:0000313" key="2">
    <source>
        <dbReference type="EMBL" id="MFB9830785.1"/>
    </source>
</evidence>
<proteinExistence type="predicted"/>
<name>A0ABV5Y6Z0_9ACTN</name>
<sequence length="178" mass="20078">MQGVLTGLFAVVGTVVGSVVTYLLQRRNAERAERFARDQRLWQERLQAYGAFAEALVEYRRAQYDRWHRHKEDPSSGAYIDARTESYRLKAIARQTTFRVRLLTSDRKLIARVNEIMRITEDLHKAAGNDDLTARGDRAQQLVDEFIDAASVHVQDISSQAAGSLSTGRDGLTSGPIR</sequence>
<comment type="caution">
    <text evidence="2">The sequence shown here is derived from an EMBL/GenBank/DDBJ whole genome shotgun (WGS) entry which is preliminary data.</text>
</comment>
<reference evidence="2 3" key="1">
    <citation type="submission" date="2024-09" db="EMBL/GenBank/DDBJ databases">
        <authorList>
            <person name="Sun Q."/>
            <person name="Mori K."/>
        </authorList>
    </citation>
    <scope>NUCLEOTIDE SEQUENCE [LARGE SCALE GENOMIC DNA]</scope>
    <source>
        <strain evidence="2 3">TBRC 0563</strain>
    </source>
</reference>
<feature type="transmembrane region" description="Helical" evidence="1">
    <location>
        <begin position="6"/>
        <end position="24"/>
    </location>
</feature>
<dbReference type="Proteomes" id="UP001589627">
    <property type="component" value="Unassembled WGS sequence"/>
</dbReference>
<organism evidence="2 3">
    <name type="scientific">Actinoallomurus acaciae</name>
    <dbReference type="NCBI Taxonomy" id="502577"/>
    <lineage>
        <taxon>Bacteria</taxon>
        <taxon>Bacillati</taxon>
        <taxon>Actinomycetota</taxon>
        <taxon>Actinomycetes</taxon>
        <taxon>Streptosporangiales</taxon>
        <taxon>Thermomonosporaceae</taxon>
        <taxon>Actinoallomurus</taxon>
    </lineage>
</organism>
<keyword evidence="1" id="KW-0812">Transmembrane</keyword>